<dbReference type="RefSeq" id="WP_221029761.1">
    <property type="nucleotide sequence ID" value="NZ_CP139781.1"/>
</dbReference>
<keyword evidence="4" id="KW-0808">Transferase</keyword>
<reference evidence="9 10" key="1">
    <citation type="submission" date="2021-08" db="EMBL/GenBank/DDBJ databases">
        <authorList>
            <person name="Zhang D."/>
            <person name="Zhang A."/>
            <person name="Wang L."/>
        </authorList>
    </citation>
    <scope>NUCLEOTIDE SEQUENCE [LARGE SCALE GENOMIC DNA]</scope>
    <source>
        <strain evidence="9 10">WL0086</strain>
    </source>
</reference>
<dbReference type="InterPro" id="IPR050297">
    <property type="entry name" value="LipidA_mod_glycosyltrf_83"/>
</dbReference>
<evidence type="ECO:0000256" key="1">
    <source>
        <dbReference type="ARBA" id="ARBA00004651"/>
    </source>
</evidence>
<feature type="transmembrane region" description="Helical" evidence="8">
    <location>
        <begin position="236"/>
        <end position="257"/>
    </location>
</feature>
<evidence type="ECO:0000313" key="10">
    <source>
        <dbReference type="Proteomes" id="UP000738431"/>
    </source>
</evidence>
<feature type="transmembrane region" description="Helical" evidence="8">
    <location>
        <begin position="373"/>
        <end position="394"/>
    </location>
</feature>
<evidence type="ECO:0008006" key="11">
    <source>
        <dbReference type="Google" id="ProtNLM"/>
    </source>
</evidence>
<evidence type="ECO:0000256" key="5">
    <source>
        <dbReference type="ARBA" id="ARBA00022692"/>
    </source>
</evidence>
<proteinExistence type="predicted"/>
<keyword evidence="6 8" id="KW-1133">Transmembrane helix</keyword>
<keyword evidence="3" id="KW-0328">Glycosyltransferase</keyword>
<gene>
    <name evidence="9" type="ORF">K1X11_009035</name>
</gene>
<keyword evidence="7 8" id="KW-0472">Membrane</keyword>
<feature type="transmembrane region" description="Helical" evidence="8">
    <location>
        <begin position="426"/>
        <end position="446"/>
    </location>
</feature>
<keyword evidence="5 8" id="KW-0812">Transmembrane</keyword>
<reference evidence="9 10" key="2">
    <citation type="submission" date="2023-12" db="EMBL/GenBank/DDBJ databases">
        <title>Description of an unclassified Opitutus bacterium of Verrucomicrobiota.</title>
        <authorList>
            <person name="Zhang D.-F."/>
        </authorList>
    </citation>
    <scope>NUCLEOTIDE SEQUENCE [LARGE SCALE GENOMIC DNA]</scope>
    <source>
        <strain evidence="9 10">WL0086</strain>
    </source>
</reference>
<keyword evidence="10" id="KW-1185">Reference proteome</keyword>
<feature type="transmembrane region" description="Helical" evidence="8">
    <location>
        <begin position="203"/>
        <end position="224"/>
    </location>
</feature>
<keyword evidence="2" id="KW-1003">Cell membrane</keyword>
<dbReference type="PANTHER" id="PTHR33908">
    <property type="entry name" value="MANNOSYLTRANSFERASE YKCB-RELATED"/>
    <property type="match status" value="1"/>
</dbReference>
<feature type="transmembrane region" description="Helical" evidence="8">
    <location>
        <begin position="119"/>
        <end position="137"/>
    </location>
</feature>
<name>A0ABZ1CDR0_9BACT</name>
<evidence type="ECO:0000256" key="4">
    <source>
        <dbReference type="ARBA" id="ARBA00022679"/>
    </source>
</evidence>
<evidence type="ECO:0000256" key="8">
    <source>
        <dbReference type="SAM" id="Phobius"/>
    </source>
</evidence>
<accession>A0ABZ1CDR0</accession>
<sequence length="651" mass="72584">MPPRAAALSRRAGWGLAALLLLHAVLALWGIRSTGVTNDETAHLTAGYAYWKFGDYRLQPENGNLPQRWAGLALLPAQPRLDPHAASELWQRSEVWLIGNQFFFADGNPIDQLLWRARTWMLFWPLALGGLVFWWSRRLWGENAALFSTALYVVSPTVLANGPLVTSDTTAAFWLLLSSLLWWRALGQATPGRVAASVLATSLAFVAKFSCVLLVPIFAAMALLHGVQHRRDWRRAVGLGALHALGIWVVIWLAFGLRFSPAGDGMPPLEKYFLPWSQLLENDGGLAPLIQAVREWRLLPEAYIEGFAHVRYQGSARDAFLFGDYRSTGWWWFFPATFFLKSTIVELLVGGAVAATALTALARGKIRHLPRAAPIAPLVVFAGVYLGFSILSPLNIGHRHILPLYPILFILAGGLIARLGDWGKRLAIALPLFSLLGTLSVAPHYLTFFNRLNGGPDRAWTKLVDSSLDWGQGLPTLASWVERNRQSDEPVYVSYFGSDNVAYRMPEAIRLAPIYEHYQLRPWAPLEPGLYCIGATMLQDVYSPFRGEWTAEKEAAYRQLRTTILPEMAAGTRSANIVDFGYFGSEPLWRLDRLRFNRLTAYLKMKPPLAVVAHSVLVFRLDAEEVRVVTTGSPAELADLMDQARTADRAF</sequence>
<feature type="transmembrane region" description="Helical" evidence="8">
    <location>
        <begin position="330"/>
        <end position="361"/>
    </location>
</feature>
<dbReference type="PANTHER" id="PTHR33908:SF11">
    <property type="entry name" value="MEMBRANE PROTEIN"/>
    <property type="match status" value="1"/>
</dbReference>
<evidence type="ECO:0000256" key="2">
    <source>
        <dbReference type="ARBA" id="ARBA00022475"/>
    </source>
</evidence>
<dbReference type="EMBL" id="CP139781">
    <property type="protein sequence ID" value="WRQ89552.1"/>
    <property type="molecule type" value="Genomic_DNA"/>
</dbReference>
<feature type="transmembrane region" description="Helical" evidence="8">
    <location>
        <begin position="400"/>
        <end position="419"/>
    </location>
</feature>
<evidence type="ECO:0000256" key="7">
    <source>
        <dbReference type="ARBA" id="ARBA00023136"/>
    </source>
</evidence>
<organism evidence="9 10">
    <name type="scientific">Actomonas aquatica</name>
    <dbReference type="NCBI Taxonomy" id="2866162"/>
    <lineage>
        <taxon>Bacteria</taxon>
        <taxon>Pseudomonadati</taxon>
        <taxon>Verrucomicrobiota</taxon>
        <taxon>Opitutia</taxon>
        <taxon>Opitutales</taxon>
        <taxon>Opitutaceae</taxon>
        <taxon>Actomonas</taxon>
    </lineage>
</organism>
<evidence type="ECO:0000256" key="3">
    <source>
        <dbReference type="ARBA" id="ARBA00022676"/>
    </source>
</evidence>
<dbReference type="Proteomes" id="UP000738431">
    <property type="component" value="Chromosome"/>
</dbReference>
<protein>
    <recommendedName>
        <fullName evidence="11">Glycosyltransferase RgtA/B/C/D-like domain-containing protein</fullName>
    </recommendedName>
</protein>
<evidence type="ECO:0000256" key="6">
    <source>
        <dbReference type="ARBA" id="ARBA00022989"/>
    </source>
</evidence>
<comment type="subcellular location">
    <subcellularLocation>
        <location evidence="1">Cell membrane</location>
        <topology evidence="1">Multi-pass membrane protein</topology>
    </subcellularLocation>
</comment>
<evidence type="ECO:0000313" key="9">
    <source>
        <dbReference type="EMBL" id="WRQ89552.1"/>
    </source>
</evidence>